<protein>
    <submittedName>
        <fullName evidence="1">Uncharacterized protein</fullName>
    </submittedName>
</protein>
<dbReference type="EMBL" id="JN796410">
    <property type="protein sequence ID" value="AFR24397.1"/>
    <property type="molecule type" value="Genomic_DNA"/>
</dbReference>
<sequence length="30" mass="3279">MAATETDITKQNNSNIAVEFPTTGLLIKEK</sequence>
<name>T1PWJ3_SALEN</name>
<keyword evidence="1" id="KW-0614">Plasmid</keyword>
<geneLocation type="plasmid" evidence="1">
    <name>pS1400_89</name>
</geneLocation>
<dbReference type="AlphaFoldDB" id="T1PWJ3"/>
<gene>
    <name evidence="1" type="ORF">pS1400_89_0011</name>
</gene>
<accession>T1PWJ3</accession>
<reference evidence="1" key="1">
    <citation type="submission" date="2011-09" db="EMBL/GenBank/DDBJ databases">
        <title>Acquisition of an 89kb plasmid in Salmonella enterica Enteritidis confers increased invasiveness and promotes the growth of SE in eggs.</title>
        <authorList>
            <person name="Coward C."/>
            <person name="Sait L."/>
            <person name="Cogan T."/>
            <person name="Humphrey T.J."/>
            <person name="Maskell D.J."/>
        </authorList>
    </citation>
    <scope>NUCLEOTIDE SEQUENCE</scope>
    <source>
        <strain evidence="1">S1400/94</strain>
        <plasmid evidence="1">pS1400_89</plasmid>
    </source>
</reference>
<organism evidence="1">
    <name type="scientific">Salmonella enteritidis</name>
    <dbReference type="NCBI Taxonomy" id="149539"/>
    <lineage>
        <taxon>Bacteria</taxon>
        <taxon>Pseudomonadati</taxon>
        <taxon>Pseudomonadota</taxon>
        <taxon>Gammaproteobacteria</taxon>
        <taxon>Enterobacterales</taxon>
        <taxon>Enterobacteriaceae</taxon>
        <taxon>Salmonella</taxon>
    </lineage>
</organism>
<evidence type="ECO:0000313" key="1">
    <source>
        <dbReference type="EMBL" id="AFR24397.1"/>
    </source>
</evidence>
<proteinExistence type="predicted"/>